<keyword evidence="8" id="KW-1133">Transmembrane helix</keyword>
<evidence type="ECO:0000256" key="1">
    <source>
        <dbReference type="ARBA" id="ARBA00004383"/>
    </source>
</evidence>
<feature type="domain" description="TonB C-terminal" evidence="11">
    <location>
        <begin position="126"/>
        <end position="218"/>
    </location>
</feature>
<proteinExistence type="inferred from homology"/>
<reference evidence="13" key="1">
    <citation type="submission" date="2018-09" db="EMBL/GenBank/DDBJ databases">
        <title>Chryseolinea sp. KIS68-18 isolated from soil.</title>
        <authorList>
            <person name="Weon H.-Y."/>
            <person name="Kwon S.-W."/>
            <person name="Lee S.A."/>
        </authorList>
    </citation>
    <scope>NUCLEOTIDE SEQUENCE [LARGE SCALE GENOMIC DNA]</scope>
    <source>
        <strain evidence="13">KIS68-18</strain>
    </source>
</reference>
<keyword evidence="5" id="KW-0997">Cell inner membrane</keyword>
<dbReference type="GO" id="GO:0031992">
    <property type="term" value="F:energy transducer activity"/>
    <property type="evidence" value="ECO:0007669"/>
    <property type="project" value="TreeGrafter"/>
</dbReference>
<gene>
    <name evidence="12" type="ORF">D4L85_17310</name>
</gene>
<accession>A0A385SPL5</accession>
<evidence type="ECO:0000256" key="6">
    <source>
        <dbReference type="ARBA" id="ARBA00022692"/>
    </source>
</evidence>
<keyword evidence="4" id="KW-1003">Cell membrane</keyword>
<keyword evidence="6" id="KW-0812">Transmembrane</keyword>
<keyword evidence="3" id="KW-0813">Transport</keyword>
<dbReference type="EMBL" id="CP032382">
    <property type="protein sequence ID" value="AYB32221.1"/>
    <property type="molecule type" value="Genomic_DNA"/>
</dbReference>
<sequence length="218" mass="24365">MHNYLLAICLLTSLTSLAQETERVVTTTGDPPVEEEYYILKGHLETKQGPYTKTTSYGTSTGQYENNVRAGVWEFYDSRGDLEQKIDFTKHEVVFSKPFKPLAKSWLLENGERKEYTSGTPPVVIGGMSAVARSITRTIRYPAKARKGGHMGDVTISATITKEGAMIDEKIETGPGHGLDEEALRVVQLIDEEWFPLTIDGEAKDARIFMIITFRLSL</sequence>
<evidence type="ECO:0000256" key="2">
    <source>
        <dbReference type="ARBA" id="ARBA00006555"/>
    </source>
</evidence>
<comment type="subcellular location">
    <subcellularLocation>
        <location evidence="1">Cell inner membrane</location>
        <topology evidence="1">Single-pass membrane protein</topology>
        <orientation evidence="1">Periplasmic side</orientation>
    </subcellularLocation>
</comment>
<dbReference type="PANTHER" id="PTHR33446">
    <property type="entry name" value="PROTEIN TONB-RELATED"/>
    <property type="match status" value="1"/>
</dbReference>
<dbReference type="InterPro" id="IPR006260">
    <property type="entry name" value="TonB/TolA_C"/>
</dbReference>
<evidence type="ECO:0000256" key="8">
    <source>
        <dbReference type="ARBA" id="ARBA00022989"/>
    </source>
</evidence>
<dbReference type="SUPFAM" id="SSF74653">
    <property type="entry name" value="TolA/TonB C-terminal domain"/>
    <property type="match status" value="1"/>
</dbReference>
<evidence type="ECO:0000256" key="7">
    <source>
        <dbReference type="ARBA" id="ARBA00022927"/>
    </source>
</evidence>
<protein>
    <submittedName>
        <fullName evidence="12">TonB family protein</fullName>
    </submittedName>
</protein>
<dbReference type="NCBIfam" id="TIGR01352">
    <property type="entry name" value="tonB_Cterm"/>
    <property type="match status" value="1"/>
</dbReference>
<dbReference type="Proteomes" id="UP000266183">
    <property type="component" value="Chromosome"/>
</dbReference>
<dbReference type="Pfam" id="PF03544">
    <property type="entry name" value="TonB_C"/>
    <property type="match status" value="1"/>
</dbReference>
<evidence type="ECO:0000256" key="10">
    <source>
        <dbReference type="SAM" id="SignalP"/>
    </source>
</evidence>
<keyword evidence="9" id="KW-0472">Membrane</keyword>
<dbReference type="GO" id="GO:0015031">
    <property type="term" value="P:protein transport"/>
    <property type="evidence" value="ECO:0007669"/>
    <property type="project" value="UniProtKB-KW"/>
</dbReference>
<dbReference type="InterPro" id="IPR051045">
    <property type="entry name" value="TonB-dependent_transducer"/>
</dbReference>
<dbReference type="GO" id="GO:0055085">
    <property type="term" value="P:transmembrane transport"/>
    <property type="evidence" value="ECO:0007669"/>
    <property type="project" value="InterPro"/>
</dbReference>
<dbReference type="PROSITE" id="PS52015">
    <property type="entry name" value="TONB_CTD"/>
    <property type="match status" value="1"/>
</dbReference>
<evidence type="ECO:0000256" key="3">
    <source>
        <dbReference type="ARBA" id="ARBA00022448"/>
    </source>
</evidence>
<evidence type="ECO:0000313" key="13">
    <source>
        <dbReference type="Proteomes" id="UP000266183"/>
    </source>
</evidence>
<dbReference type="Gene3D" id="3.30.1150.10">
    <property type="match status" value="1"/>
</dbReference>
<evidence type="ECO:0000256" key="4">
    <source>
        <dbReference type="ARBA" id="ARBA00022475"/>
    </source>
</evidence>
<evidence type="ECO:0000256" key="5">
    <source>
        <dbReference type="ARBA" id="ARBA00022519"/>
    </source>
</evidence>
<name>A0A385SPL5_9BACT</name>
<dbReference type="AlphaFoldDB" id="A0A385SPL5"/>
<dbReference type="PANTHER" id="PTHR33446:SF2">
    <property type="entry name" value="PROTEIN TONB"/>
    <property type="match status" value="1"/>
</dbReference>
<feature type="signal peptide" evidence="10">
    <location>
        <begin position="1"/>
        <end position="18"/>
    </location>
</feature>
<organism evidence="12 13">
    <name type="scientific">Chryseolinea soli</name>
    <dbReference type="NCBI Taxonomy" id="2321403"/>
    <lineage>
        <taxon>Bacteria</taxon>
        <taxon>Pseudomonadati</taxon>
        <taxon>Bacteroidota</taxon>
        <taxon>Cytophagia</taxon>
        <taxon>Cytophagales</taxon>
        <taxon>Fulvivirgaceae</taxon>
        <taxon>Chryseolinea</taxon>
    </lineage>
</organism>
<evidence type="ECO:0000256" key="9">
    <source>
        <dbReference type="ARBA" id="ARBA00023136"/>
    </source>
</evidence>
<dbReference type="RefSeq" id="WP_119755480.1">
    <property type="nucleotide sequence ID" value="NZ_CP032382.1"/>
</dbReference>
<dbReference type="InterPro" id="IPR037682">
    <property type="entry name" value="TonB_C"/>
</dbReference>
<dbReference type="KEGG" id="chk:D4L85_17310"/>
<evidence type="ECO:0000313" key="12">
    <source>
        <dbReference type="EMBL" id="AYB32221.1"/>
    </source>
</evidence>
<dbReference type="GO" id="GO:0098797">
    <property type="term" value="C:plasma membrane protein complex"/>
    <property type="evidence" value="ECO:0007669"/>
    <property type="project" value="TreeGrafter"/>
</dbReference>
<dbReference type="OrthoDB" id="1039448at2"/>
<comment type="similarity">
    <text evidence="2">Belongs to the TonB family.</text>
</comment>
<keyword evidence="7" id="KW-0653">Protein transport</keyword>
<keyword evidence="13" id="KW-1185">Reference proteome</keyword>
<feature type="chain" id="PRO_5017481131" evidence="10">
    <location>
        <begin position="19"/>
        <end position="218"/>
    </location>
</feature>
<keyword evidence="10" id="KW-0732">Signal</keyword>
<evidence type="ECO:0000259" key="11">
    <source>
        <dbReference type="PROSITE" id="PS52015"/>
    </source>
</evidence>